<protein>
    <submittedName>
        <fullName evidence="1">Uncharacterized protein</fullName>
    </submittedName>
</protein>
<dbReference type="Proteomes" id="UP001152885">
    <property type="component" value="Unassembled WGS sequence"/>
</dbReference>
<evidence type="ECO:0000313" key="2">
    <source>
        <dbReference type="Proteomes" id="UP001152885"/>
    </source>
</evidence>
<sequence>MSDKRDRDQILHAFEDNYARDLAIHLYSIVLLHRINPLFPKNSYYNWPLTLDLVPIPPNNYEDDIYDQSDFEEDIDVDEARTDVDYWNYIKSVTRTRQIKMLKDPETKSAESNENDQDYVSNIDWDKPIMNVMFREKLPNSKPVLLNAISSVIQSKIRSKIKEKQTADQNDEVLKYFSTKIANKFEAMLNQFILSKDQTWIDVIDCGIKSEVSPYKKINTWSYRQLIEKCNALFNDIRYDYEFDDDKVPPDVKSNDGTFNVMKYLESLKDIQGGWGQLTYEQYYERYLPNLNDKIKREAQLNLEMDERLRLQKSGLFDNSTPIEDYILK</sequence>
<evidence type="ECO:0000313" key="1">
    <source>
        <dbReference type="EMBL" id="CAI5759148.1"/>
    </source>
</evidence>
<dbReference type="OrthoDB" id="4068335at2759"/>
<dbReference type="EMBL" id="CANTUO010000004">
    <property type="protein sequence ID" value="CAI5759148.1"/>
    <property type="molecule type" value="Genomic_DNA"/>
</dbReference>
<gene>
    <name evidence="1" type="ORF">CANVERA_P3657</name>
</gene>
<accession>A0A9W4TZF2</accession>
<reference evidence="1" key="1">
    <citation type="submission" date="2022-12" db="EMBL/GenBank/DDBJ databases">
        <authorList>
            <person name="Brejova B."/>
        </authorList>
    </citation>
    <scope>NUCLEOTIDE SEQUENCE</scope>
</reference>
<proteinExistence type="predicted"/>
<dbReference type="AlphaFoldDB" id="A0A9W4TZF2"/>
<organism evidence="1 2">
    <name type="scientific">Candida verbasci</name>
    <dbReference type="NCBI Taxonomy" id="1227364"/>
    <lineage>
        <taxon>Eukaryota</taxon>
        <taxon>Fungi</taxon>
        <taxon>Dikarya</taxon>
        <taxon>Ascomycota</taxon>
        <taxon>Saccharomycotina</taxon>
        <taxon>Pichiomycetes</taxon>
        <taxon>Debaryomycetaceae</taxon>
        <taxon>Candida/Lodderomyces clade</taxon>
        <taxon>Candida</taxon>
    </lineage>
</organism>
<comment type="caution">
    <text evidence="1">The sequence shown here is derived from an EMBL/GenBank/DDBJ whole genome shotgun (WGS) entry which is preliminary data.</text>
</comment>
<keyword evidence="2" id="KW-1185">Reference proteome</keyword>
<name>A0A9W4TZF2_9ASCO</name>